<proteinExistence type="predicted"/>
<dbReference type="AlphaFoldDB" id="A0A914L3J9"/>
<dbReference type="WBParaSite" id="Minc3s00254g08694">
    <property type="protein sequence ID" value="Minc3s00254g08694"/>
    <property type="gene ID" value="Minc3s00254g08694"/>
</dbReference>
<sequence>MGFSGYVMSVNRVNPLCDCFFNGRLFFSLFSFSLFYLFSPIISFLLWFCGLLCIHNITIDTTNFVKNLKKRRGRALVYLVRNGVEIKNLIYVGVSKDFEKRFSREHRWNKNFDGYDKLEKATLIESIETDKSYLLESLLILSDNNSNLVNKKHEYNNFLRFIEYRPTGIEEQVAHLHTLAVKFLLEQWNLITWVPFERN</sequence>
<accession>A0A914L3J9</accession>
<protein>
    <submittedName>
        <fullName evidence="2">GIY-YIG domain-containing protein</fullName>
    </submittedName>
</protein>
<keyword evidence="1" id="KW-1185">Reference proteome</keyword>
<evidence type="ECO:0000313" key="2">
    <source>
        <dbReference type="WBParaSite" id="Minc3s00254g08694"/>
    </source>
</evidence>
<name>A0A914L3J9_MELIC</name>
<reference evidence="2" key="1">
    <citation type="submission" date="2022-11" db="UniProtKB">
        <authorList>
            <consortium name="WormBaseParasite"/>
        </authorList>
    </citation>
    <scope>IDENTIFICATION</scope>
</reference>
<evidence type="ECO:0000313" key="1">
    <source>
        <dbReference type="Proteomes" id="UP000887563"/>
    </source>
</evidence>
<dbReference type="Proteomes" id="UP000887563">
    <property type="component" value="Unplaced"/>
</dbReference>
<organism evidence="1 2">
    <name type="scientific">Meloidogyne incognita</name>
    <name type="common">Southern root-knot nematode worm</name>
    <name type="synonym">Oxyuris incognita</name>
    <dbReference type="NCBI Taxonomy" id="6306"/>
    <lineage>
        <taxon>Eukaryota</taxon>
        <taxon>Metazoa</taxon>
        <taxon>Ecdysozoa</taxon>
        <taxon>Nematoda</taxon>
        <taxon>Chromadorea</taxon>
        <taxon>Rhabditida</taxon>
        <taxon>Tylenchina</taxon>
        <taxon>Tylenchomorpha</taxon>
        <taxon>Tylenchoidea</taxon>
        <taxon>Meloidogynidae</taxon>
        <taxon>Meloidogyninae</taxon>
        <taxon>Meloidogyne</taxon>
        <taxon>Meloidogyne incognita group</taxon>
    </lineage>
</organism>